<protein>
    <recommendedName>
        <fullName evidence="3">Hydrogenase maturation protease</fullName>
    </recommendedName>
</protein>
<dbReference type="NCBIfam" id="TIGR00072">
    <property type="entry name" value="hydrog_prot"/>
    <property type="match status" value="1"/>
</dbReference>
<dbReference type="CDD" id="cd06067">
    <property type="entry name" value="H2MP_MemB-H2evol"/>
    <property type="match status" value="1"/>
</dbReference>
<dbReference type="GO" id="GO:0008047">
    <property type="term" value="F:enzyme activator activity"/>
    <property type="evidence" value="ECO:0007669"/>
    <property type="project" value="InterPro"/>
</dbReference>
<dbReference type="PANTHER" id="PTHR30302:SF4">
    <property type="entry name" value="HYDROGENASE 3 MATURATION PROTEASE"/>
    <property type="match status" value="1"/>
</dbReference>
<evidence type="ECO:0008006" key="3">
    <source>
        <dbReference type="Google" id="ProtNLM"/>
    </source>
</evidence>
<dbReference type="GO" id="GO:0016485">
    <property type="term" value="P:protein processing"/>
    <property type="evidence" value="ECO:0007669"/>
    <property type="project" value="TreeGrafter"/>
</dbReference>
<dbReference type="InterPro" id="IPR000671">
    <property type="entry name" value="Peptidase_A31"/>
</dbReference>
<name>A0A8J7W8H6_9EURY</name>
<dbReference type="Proteomes" id="UP000730161">
    <property type="component" value="Unassembled WGS sequence"/>
</dbReference>
<gene>
    <name evidence="1" type="ORF">RJ53_01665</name>
</gene>
<dbReference type="InterPro" id="IPR004420">
    <property type="entry name" value="Pept_A31_hyd_mat_HycI"/>
</dbReference>
<dbReference type="PRINTS" id="PR00446">
    <property type="entry name" value="HYDRGNUPTAKE"/>
</dbReference>
<dbReference type="InterPro" id="IPR023430">
    <property type="entry name" value="Pept_HybD-like_dom_sf"/>
</dbReference>
<dbReference type="PANTHER" id="PTHR30302">
    <property type="entry name" value="HYDROGENASE 1 MATURATION PROTEASE"/>
    <property type="match status" value="1"/>
</dbReference>
<dbReference type="GO" id="GO:0004175">
    <property type="term" value="F:endopeptidase activity"/>
    <property type="evidence" value="ECO:0007669"/>
    <property type="project" value="TreeGrafter"/>
</dbReference>
<proteinExistence type="predicted"/>
<dbReference type="OrthoDB" id="44145at2157"/>
<dbReference type="Pfam" id="PF01750">
    <property type="entry name" value="HycI"/>
    <property type="match status" value="1"/>
</dbReference>
<comment type="caution">
    <text evidence="1">The sequence shown here is derived from an EMBL/GenBank/DDBJ whole genome shotgun (WGS) entry which is preliminary data.</text>
</comment>
<evidence type="ECO:0000313" key="2">
    <source>
        <dbReference type="Proteomes" id="UP000730161"/>
    </source>
</evidence>
<dbReference type="RefSeq" id="WP_211529882.1">
    <property type="nucleotide sequence ID" value="NZ_JWHL01000002.1"/>
</dbReference>
<dbReference type="AlphaFoldDB" id="A0A8J7W8H6"/>
<evidence type="ECO:0000313" key="1">
    <source>
        <dbReference type="EMBL" id="MBR1368270.1"/>
    </source>
</evidence>
<organism evidence="1 2">
    <name type="scientific">Methanocalculus chunghsingensis</name>
    <dbReference type="NCBI Taxonomy" id="156457"/>
    <lineage>
        <taxon>Archaea</taxon>
        <taxon>Methanobacteriati</taxon>
        <taxon>Methanobacteriota</taxon>
        <taxon>Stenosarchaea group</taxon>
        <taxon>Methanomicrobia</taxon>
        <taxon>Methanomicrobiales</taxon>
        <taxon>Methanocalculaceae</taxon>
        <taxon>Methanocalculus</taxon>
    </lineage>
</organism>
<dbReference type="Gene3D" id="3.40.50.1450">
    <property type="entry name" value="HybD-like"/>
    <property type="match status" value="1"/>
</dbReference>
<reference evidence="1" key="1">
    <citation type="submission" date="2014-12" db="EMBL/GenBank/DDBJ databases">
        <authorList>
            <person name="Huang H.-H."/>
            <person name="Chen S.-C."/>
            <person name="Lai M.-C."/>
        </authorList>
    </citation>
    <scope>NUCLEOTIDE SEQUENCE</scope>
    <source>
        <strain evidence="1">K1F9705b</strain>
    </source>
</reference>
<dbReference type="SUPFAM" id="SSF53163">
    <property type="entry name" value="HybD-like"/>
    <property type="match status" value="1"/>
</dbReference>
<accession>A0A8J7W8H6</accession>
<keyword evidence="2" id="KW-1185">Reference proteome</keyword>
<sequence>MMLILGVGNTLLSDDGAGCYIAEAIADIHPAYNGGTAPENFTAPIRRAAPSLLVIIDAAEMGLPAGSIRIIPPEKIDDTSIGTHMLPLSHLITYLSPDIPEILFIGIEPATIQPGVGLSPVVQEAADRLLDLLQMGEIRMVERL</sequence>
<dbReference type="EMBL" id="JWHL01000002">
    <property type="protein sequence ID" value="MBR1368270.1"/>
    <property type="molecule type" value="Genomic_DNA"/>
</dbReference>